<dbReference type="Gene3D" id="1.10.10.60">
    <property type="entry name" value="Homeodomain-like"/>
    <property type="match status" value="2"/>
</dbReference>
<dbReference type="GO" id="GO:0003700">
    <property type="term" value="F:DNA-binding transcription factor activity"/>
    <property type="evidence" value="ECO:0007669"/>
    <property type="project" value="InterPro"/>
</dbReference>
<dbReference type="InterPro" id="IPR020449">
    <property type="entry name" value="Tscrpt_reg_AraC-type_HTH"/>
</dbReference>
<evidence type="ECO:0000313" key="6">
    <source>
        <dbReference type="EMBL" id="EOU23874.1"/>
    </source>
</evidence>
<dbReference type="InterPro" id="IPR014710">
    <property type="entry name" value="RmlC-like_jellyroll"/>
</dbReference>
<dbReference type="Proteomes" id="UP000014104">
    <property type="component" value="Unassembled WGS sequence"/>
</dbReference>
<dbReference type="PROSITE" id="PS00041">
    <property type="entry name" value="HTH_ARAC_FAMILY_1"/>
    <property type="match status" value="1"/>
</dbReference>
<dbReference type="PRINTS" id="PR00032">
    <property type="entry name" value="HTHARAC"/>
</dbReference>
<keyword evidence="3" id="KW-0804">Transcription</keyword>
<dbReference type="InterPro" id="IPR013096">
    <property type="entry name" value="Cupin_2"/>
</dbReference>
<dbReference type="InterPro" id="IPR018062">
    <property type="entry name" value="HTH_AraC-typ_CS"/>
</dbReference>
<dbReference type="GO" id="GO:0043565">
    <property type="term" value="F:sequence-specific DNA binding"/>
    <property type="evidence" value="ECO:0007669"/>
    <property type="project" value="InterPro"/>
</dbReference>
<dbReference type="EMBL" id="ASWL01000002">
    <property type="protein sequence ID" value="EOU23874.1"/>
    <property type="molecule type" value="Genomic_DNA"/>
</dbReference>
<dbReference type="Proteomes" id="UP000014107">
    <property type="component" value="Unassembled WGS sequence"/>
</dbReference>
<reference evidence="5 7" key="1">
    <citation type="submission" date="2013-03" db="EMBL/GenBank/DDBJ databases">
        <title>The Genome Sequence of Enterococcus avium ATCC_14025 (Illumina only assembly).</title>
        <authorList>
            <consortium name="The Broad Institute Genomics Platform"/>
            <consortium name="The Broad Institute Genome Sequencing Center for Infectious Disease"/>
            <person name="Earl A."/>
            <person name="Russ C."/>
            <person name="Gilmore M."/>
            <person name="Surin D."/>
            <person name="Walker B."/>
            <person name="Young S."/>
            <person name="Zeng Q."/>
            <person name="Gargeya S."/>
            <person name="Fitzgerald M."/>
            <person name="Haas B."/>
            <person name="Abouelleil A."/>
            <person name="Allen A.W."/>
            <person name="Alvarado L."/>
            <person name="Arachchi H.M."/>
            <person name="Berlin A.M."/>
            <person name="Chapman S.B."/>
            <person name="Gainer-Dewar J."/>
            <person name="Goldberg J."/>
            <person name="Griggs A."/>
            <person name="Gujja S."/>
            <person name="Hansen M."/>
            <person name="Howarth C."/>
            <person name="Imamovic A."/>
            <person name="Ireland A."/>
            <person name="Larimer J."/>
            <person name="McCowan C."/>
            <person name="Murphy C."/>
            <person name="Pearson M."/>
            <person name="Poon T.W."/>
            <person name="Priest M."/>
            <person name="Roberts A."/>
            <person name="Saif S."/>
            <person name="Shea T."/>
            <person name="Sisk P."/>
            <person name="Sykes S."/>
            <person name="Wortman J."/>
            <person name="Nusbaum C."/>
            <person name="Birren B."/>
        </authorList>
    </citation>
    <scope>NUCLEOTIDE SEQUENCE [LARGE SCALE GENOMIC DNA]</scope>
    <source>
        <strain evidence="5 7">ATCC 14025</strain>
    </source>
</reference>
<evidence type="ECO:0000313" key="5">
    <source>
        <dbReference type="EMBL" id="EOT51940.1"/>
    </source>
</evidence>
<dbReference type="PANTHER" id="PTHR43280">
    <property type="entry name" value="ARAC-FAMILY TRANSCRIPTIONAL REGULATOR"/>
    <property type="match status" value="1"/>
</dbReference>
<dbReference type="AlphaFoldDB" id="A0AAV3J3I9"/>
<keyword evidence="7" id="KW-1185">Reference proteome</keyword>
<comment type="caution">
    <text evidence="6">The sequence shown here is derived from an EMBL/GenBank/DDBJ whole genome shotgun (WGS) entry which is preliminary data.</text>
</comment>
<dbReference type="SMART" id="SM00342">
    <property type="entry name" value="HTH_ARAC"/>
    <property type="match status" value="1"/>
</dbReference>
<evidence type="ECO:0000313" key="8">
    <source>
        <dbReference type="Proteomes" id="UP000014107"/>
    </source>
</evidence>
<evidence type="ECO:0000313" key="7">
    <source>
        <dbReference type="Proteomes" id="UP000014104"/>
    </source>
</evidence>
<reference evidence="6 8" key="2">
    <citation type="submission" date="2013-03" db="EMBL/GenBank/DDBJ databases">
        <title>The Genome Sequence of Enterococcus avium ATCC_14025 (PacBio/Illumina hybrid assembly).</title>
        <authorList>
            <consortium name="The Broad Institute Genomics Platform"/>
            <consortium name="The Broad Institute Genome Sequencing Center for Infectious Disease"/>
            <person name="Earl A."/>
            <person name="Russ C."/>
            <person name="Gilmore M."/>
            <person name="Surin D."/>
            <person name="Walker B."/>
            <person name="Young S."/>
            <person name="Zeng Q."/>
            <person name="Gargeya S."/>
            <person name="Fitzgerald M."/>
            <person name="Haas B."/>
            <person name="Abouelleil A."/>
            <person name="Allen A.W."/>
            <person name="Alvarado L."/>
            <person name="Arachchi H.M."/>
            <person name="Berlin A.M."/>
            <person name="Chapman S.B."/>
            <person name="Gainer-Dewar J."/>
            <person name="Goldberg J."/>
            <person name="Griggs A."/>
            <person name="Gujja S."/>
            <person name="Hansen M."/>
            <person name="Howarth C."/>
            <person name="Imamovic A."/>
            <person name="Ireland A."/>
            <person name="Larimer J."/>
            <person name="McCowan C."/>
            <person name="Murphy C."/>
            <person name="Pearson M."/>
            <person name="Poon T.W."/>
            <person name="Priest M."/>
            <person name="Roberts A."/>
            <person name="Saif S."/>
            <person name="Shea T."/>
            <person name="Sisk P."/>
            <person name="Sykes S."/>
            <person name="Wortman J."/>
            <person name="Nusbaum C."/>
            <person name="Birren B."/>
        </authorList>
    </citation>
    <scope>NUCLEOTIDE SEQUENCE [LARGE SCALE GENOMIC DNA]</scope>
    <source>
        <strain evidence="6 8">ATCC 14025</strain>
    </source>
</reference>
<dbReference type="PROSITE" id="PS01124">
    <property type="entry name" value="HTH_ARAC_FAMILY_2"/>
    <property type="match status" value="1"/>
</dbReference>
<keyword evidence="1" id="KW-0805">Transcription regulation</keyword>
<protein>
    <recommendedName>
        <fullName evidence="4">HTH araC/xylS-type domain-containing protein</fullName>
    </recommendedName>
</protein>
<gene>
    <name evidence="6" type="ORF">I570_01740</name>
    <name evidence="5" type="ORF">OMU_00143</name>
</gene>
<feature type="domain" description="HTH araC/xylS-type" evidence="4">
    <location>
        <begin position="197"/>
        <end position="295"/>
    </location>
</feature>
<dbReference type="InterPro" id="IPR018060">
    <property type="entry name" value="HTH_AraC"/>
</dbReference>
<accession>A0AAV3J3I9</accession>
<evidence type="ECO:0000259" key="4">
    <source>
        <dbReference type="PROSITE" id="PS01124"/>
    </source>
</evidence>
<dbReference type="Gene3D" id="2.60.120.10">
    <property type="entry name" value="Jelly Rolls"/>
    <property type="match status" value="1"/>
</dbReference>
<dbReference type="Pfam" id="PF07883">
    <property type="entry name" value="Cupin_2"/>
    <property type="match status" value="1"/>
</dbReference>
<dbReference type="InterPro" id="IPR009057">
    <property type="entry name" value="Homeodomain-like_sf"/>
</dbReference>
<dbReference type="RefSeq" id="WP_016178049.1">
    <property type="nucleotide sequence ID" value="NZ_KE136357.1"/>
</dbReference>
<sequence length="297" mass="35001">MLEKKVDLYEKNKYENTSFPFEIYYVKKYSMTPPGRGFDNLHWHEEIQYTVATKGNLTIQINGQNYLLEEGEAIFVNSQYLHITKQMEEEGCYFSINFSTKLLSFFLGSLMEQEYVVPYVNDYLLPVIIFNTKIDWKKQVLDILLEIEGIYSTKADFAWQYRISVLLCQVWYLILSNTETKQMTNIHILKKKQERIQHLIDFVKDHFTEALTIEDIADAAHISVSECTRCFKEYTDYSPYEYLIQYRVSEASALLLQSNRTIDNIAVKTGFNDTSSFIRAFKKRIGMTPLKYRKSHS</sequence>
<keyword evidence="2" id="KW-0238">DNA-binding</keyword>
<organism evidence="6 8">
    <name type="scientific">Enterococcus avium ATCC 14025</name>
    <dbReference type="NCBI Taxonomy" id="1140002"/>
    <lineage>
        <taxon>Bacteria</taxon>
        <taxon>Bacillati</taxon>
        <taxon>Bacillota</taxon>
        <taxon>Bacilli</taxon>
        <taxon>Lactobacillales</taxon>
        <taxon>Enterococcaceae</taxon>
        <taxon>Enterococcus</taxon>
    </lineage>
</organism>
<evidence type="ECO:0000256" key="1">
    <source>
        <dbReference type="ARBA" id="ARBA00023015"/>
    </source>
</evidence>
<dbReference type="PANTHER" id="PTHR43280:SF28">
    <property type="entry name" value="HTH-TYPE TRANSCRIPTIONAL ACTIVATOR RHAS"/>
    <property type="match status" value="1"/>
</dbReference>
<dbReference type="SUPFAM" id="SSF46689">
    <property type="entry name" value="Homeodomain-like"/>
    <property type="match status" value="2"/>
</dbReference>
<dbReference type="InterPro" id="IPR037923">
    <property type="entry name" value="HTH-like"/>
</dbReference>
<name>A0AAV3J3I9_ENTAV</name>
<dbReference type="Pfam" id="PF12833">
    <property type="entry name" value="HTH_18"/>
    <property type="match status" value="1"/>
</dbReference>
<evidence type="ECO:0000256" key="2">
    <source>
        <dbReference type="ARBA" id="ARBA00023125"/>
    </source>
</evidence>
<proteinExistence type="predicted"/>
<dbReference type="SUPFAM" id="SSF51215">
    <property type="entry name" value="Regulatory protein AraC"/>
    <property type="match status" value="1"/>
</dbReference>
<evidence type="ECO:0000256" key="3">
    <source>
        <dbReference type="ARBA" id="ARBA00023163"/>
    </source>
</evidence>
<dbReference type="EMBL" id="AHYV01000002">
    <property type="protein sequence ID" value="EOT51940.1"/>
    <property type="molecule type" value="Genomic_DNA"/>
</dbReference>